<protein>
    <submittedName>
        <fullName evidence="3">Uncharacterized protein</fullName>
    </submittedName>
</protein>
<evidence type="ECO:0000313" key="2">
    <source>
        <dbReference type="Proteomes" id="UP000887540"/>
    </source>
</evidence>
<proteinExistence type="predicted"/>
<name>A0A914D2F4_9BILA</name>
<organism evidence="2 3">
    <name type="scientific">Acrobeloides nanus</name>
    <dbReference type="NCBI Taxonomy" id="290746"/>
    <lineage>
        <taxon>Eukaryota</taxon>
        <taxon>Metazoa</taxon>
        <taxon>Ecdysozoa</taxon>
        <taxon>Nematoda</taxon>
        <taxon>Chromadorea</taxon>
        <taxon>Rhabditida</taxon>
        <taxon>Tylenchina</taxon>
        <taxon>Cephalobomorpha</taxon>
        <taxon>Cephaloboidea</taxon>
        <taxon>Cephalobidae</taxon>
        <taxon>Acrobeloides</taxon>
    </lineage>
</organism>
<keyword evidence="2" id="KW-1185">Reference proteome</keyword>
<feature type="transmembrane region" description="Helical" evidence="1">
    <location>
        <begin position="6"/>
        <end position="24"/>
    </location>
</feature>
<evidence type="ECO:0000256" key="1">
    <source>
        <dbReference type="SAM" id="Phobius"/>
    </source>
</evidence>
<reference evidence="3" key="1">
    <citation type="submission" date="2022-11" db="UniProtKB">
        <authorList>
            <consortium name="WormBaseParasite"/>
        </authorList>
    </citation>
    <scope>IDENTIFICATION</scope>
</reference>
<evidence type="ECO:0000313" key="3">
    <source>
        <dbReference type="WBParaSite" id="ACRNAN_scaffold17939.g16658.t1"/>
    </source>
</evidence>
<sequence>MQKVAIEGVYLLNSIYIFTMMVVIKIANSQKHQNQPTIVKTNQADHYFKMFNTQIAGPIRIPNRNITK</sequence>
<dbReference type="AlphaFoldDB" id="A0A914D2F4"/>
<accession>A0A914D2F4</accession>
<dbReference type="WBParaSite" id="ACRNAN_scaffold17939.g16658.t1">
    <property type="protein sequence ID" value="ACRNAN_scaffold17939.g16658.t1"/>
    <property type="gene ID" value="ACRNAN_scaffold17939.g16658"/>
</dbReference>
<keyword evidence="1" id="KW-0812">Transmembrane</keyword>
<dbReference type="Proteomes" id="UP000887540">
    <property type="component" value="Unplaced"/>
</dbReference>
<keyword evidence="1" id="KW-1133">Transmembrane helix</keyword>
<keyword evidence="1" id="KW-0472">Membrane</keyword>